<dbReference type="Pfam" id="PF00293">
    <property type="entry name" value="NUDIX"/>
    <property type="match status" value="1"/>
</dbReference>
<dbReference type="InterPro" id="IPR000086">
    <property type="entry name" value="NUDIX_hydrolase_dom"/>
</dbReference>
<evidence type="ECO:0000256" key="5">
    <source>
        <dbReference type="ARBA" id="ARBA00022723"/>
    </source>
</evidence>
<dbReference type="InterPro" id="IPR003561">
    <property type="entry name" value="Mutator_MutT"/>
</dbReference>
<organism evidence="21 22">
    <name type="scientific">Candidatus Enterovibrio escicola</name>
    <dbReference type="NCBI Taxonomy" id="1927127"/>
    <lineage>
        <taxon>Bacteria</taxon>
        <taxon>Pseudomonadati</taxon>
        <taxon>Pseudomonadota</taxon>
        <taxon>Gammaproteobacteria</taxon>
        <taxon>Vibrionales</taxon>
        <taxon>Vibrionaceae</taxon>
        <taxon>Enterovibrio</taxon>
    </lineage>
</organism>
<name>A0A2A5T5B7_9GAMM</name>
<dbReference type="PANTHER" id="PTHR47707:SF1">
    <property type="entry name" value="NUDIX HYDROLASE FAMILY PROTEIN"/>
    <property type="match status" value="1"/>
</dbReference>
<dbReference type="GO" id="GO:0044715">
    <property type="term" value="F:8-oxo-dGDP phosphatase activity"/>
    <property type="evidence" value="ECO:0007669"/>
    <property type="project" value="TreeGrafter"/>
</dbReference>
<dbReference type="GeneID" id="66951311"/>
<evidence type="ECO:0000256" key="3">
    <source>
        <dbReference type="ARBA" id="ARBA00022457"/>
    </source>
</evidence>
<keyword evidence="6" id="KW-0227">DNA damage</keyword>
<dbReference type="GO" id="GO:0035539">
    <property type="term" value="F:8-oxo-7,8-dihydrodeoxyguanosine triphosphate pyrophosphatase activity"/>
    <property type="evidence" value="ECO:0007669"/>
    <property type="project" value="UniProtKB-EC"/>
</dbReference>
<comment type="catalytic activity">
    <reaction evidence="11">
        <text>8-oxo-GTP + H2O = 8-oxo-GMP + diphosphate + H(+)</text>
        <dbReference type="Rhea" id="RHEA:67616"/>
        <dbReference type="ChEBI" id="CHEBI:15377"/>
        <dbReference type="ChEBI" id="CHEBI:15378"/>
        <dbReference type="ChEBI" id="CHEBI:33019"/>
        <dbReference type="ChEBI" id="CHEBI:143553"/>
        <dbReference type="ChEBI" id="CHEBI:145694"/>
    </reaction>
</comment>
<dbReference type="NCBIfam" id="TIGR00586">
    <property type="entry name" value="mutt"/>
    <property type="match status" value="1"/>
</dbReference>
<dbReference type="RefSeq" id="WP_097356110.1">
    <property type="nucleotide sequence ID" value="NZ_CAWNJE010000019.1"/>
</dbReference>
<dbReference type="AlphaFoldDB" id="A0A2A5T5B7"/>
<keyword evidence="5 18" id="KW-0479">Metal-binding</keyword>
<dbReference type="SUPFAM" id="SSF55811">
    <property type="entry name" value="Nudix"/>
    <property type="match status" value="1"/>
</dbReference>
<dbReference type="GO" id="GO:0046872">
    <property type="term" value="F:metal ion binding"/>
    <property type="evidence" value="ECO:0007669"/>
    <property type="project" value="UniProtKB-KW"/>
</dbReference>
<dbReference type="InterPro" id="IPR015797">
    <property type="entry name" value="NUDIX_hydrolase-like_dom_sf"/>
</dbReference>
<feature type="binding site" evidence="18">
    <location>
        <position position="63"/>
    </location>
    <ligand>
        <name>Mg(2+)</name>
        <dbReference type="ChEBI" id="CHEBI:18420"/>
    </ligand>
</feature>
<evidence type="ECO:0000256" key="2">
    <source>
        <dbReference type="ARBA" id="ARBA00005582"/>
    </source>
</evidence>
<evidence type="ECO:0000256" key="15">
    <source>
        <dbReference type="ARBA" id="ARBA00041979"/>
    </source>
</evidence>
<feature type="domain" description="Nudix hydrolase" evidence="20">
    <location>
        <begin position="8"/>
        <end position="135"/>
    </location>
</feature>
<evidence type="ECO:0000256" key="7">
    <source>
        <dbReference type="ARBA" id="ARBA00022801"/>
    </source>
</evidence>
<dbReference type="GO" id="GO:0008413">
    <property type="term" value="F:8-oxo-7,8-dihydroguanosine triphosphate pyrophosphatase activity"/>
    <property type="evidence" value="ECO:0007669"/>
    <property type="project" value="InterPro"/>
</dbReference>
<dbReference type="GO" id="GO:0006281">
    <property type="term" value="P:DNA repair"/>
    <property type="evidence" value="ECO:0007669"/>
    <property type="project" value="UniProtKB-KW"/>
</dbReference>
<dbReference type="GO" id="GO:0006260">
    <property type="term" value="P:DNA replication"/>
    <property type="evidence" value="ECO:0007669"/>
    <property type="project" value="UniProtKB-KW"/>
</dbReference>
<protein>
    <recommendedName>
        <fullName evidence="13">8-oxo-dGTP diphosphatase</fullName>
        <ecNumber evidence="12">3.6.1.55</ecNumber>
    </recommendedName>
    <alternativeName>
        <fullName evidence="16">7,8-dihydro-8-oxoguanine-triphosphatase</fullName>
    </alternativeName>
    <alternativeName>
        <fullName evidence="15">Mutator protein MutT</fullName>
    </alternativeName>
    <alternativeName>
        <fullName evidence="14">dGTP pyrophosphohydrolase</fullName>
    </alternativeName>
</protein>
<evidence type="ECO:0000256" key="8">
    <source>
        <dbReference type="ARBA" id="ARBA00022842"/>
    </source>
</evidence>
<dbReference type="InterPro" id="IPR020476">
    <property type="entry name" value="Nudix_hydrolase"/>
</dbReference>
<keyword evidence="9" id="KW-0234">DNA repair</keyword>
<dbReference type="EMBL" id="NBYY01000010">
    <property type="protein sequence ID" value="PCS23379.1"/>
    <property type="molecule type" value="Genomic_DNA"/>
</dbReference>
<evidence type="ECO:0000313" key="22">
    <source>
        <dbReference type="Proteomes" id="UP000219020"/>
    </source>
</evidence>
<evidence type="ECO:0000256" key="6">
    <source>
        <dbReference type="ARBA" id="ARBA00022763"/>
    </source>
</evidence>
<dbReference type="FunFam" id="3.90.79.10:FF:000014">
    <property type="entry name" value="8-oxo-dGTP diphosphatase MutT"/>
    <property type="match status" value="1"/>
</dbReference>
<proteinExistence type="inferred from homology"/>
<evidence type="ECO:0000256" key="4">
    <source>
        <dbReference type="ARBA" id="ARBA00022705"/>
    </source>
</evidence>
<dbReference type="CDD" id="cd03425">
    <property type="entry name" value="NUDIX_MutT_NudA_like"/>
    <property type="match status" value="1"/>
</dbReference>
<evidence type="ECO:0000256" key="13">
    <source>
        <dbReference type="ARBA" id="ARBA00040794"/>
    </source>
</evidence>
<evidence type="ECO:0000256" key="18">
    <source>
        <dbReference type="PIRSR" id="PIRSR603561-2"/>
    </source>
</evidence>
<feature type="binding site" evidence="18">
    <location>
        <position position="43"/>
    </location>
    <ligand>
        <name>Mg(2+)</name>
        <dbReference type="ChEBI" id="CHEBI:18420"/>
    </ligand>
</feature>
<dbReference type="GO" id="GO:0044716">
    <property type="term" value="F:8-oxo-GDP phosphatase activity"/>
    <property type="evidence" value="ECO:0007669"/>
    <property type="project" value="TreeGrafter"/>
</dbReference>
<keyword evidence="8 18" id="KW-0460">Magnesium</keyword>
<evidence type="ECO:0000256" key="14">
    <source>
        <dbReference type="ARBA" id="ARBA00041592"/>
    </source>
</evidence>
<evidence type="ECO:0000256" key="9">
    <source>
        <dbReference type="ARBA" id="ARBA00023204"/>
    </source>
</evidence>
<evidence type="ECO:0000256" key="12">
    <source>
        <dbReference type="ARBA" id="ARBA00038905"/>
    </source>
</evidence>
<evidence type="ECO:0000256" key="11">
    <source>
        <dbReference type="ARBA" id="ARBA00036904"/>
    </source>
</evidence>
<comment type="catalytic activity">
    <reaction evidence="10">
        <text>8-oxo-dGTP + H2O = 8-oxo-dGMP + diphosphate + H(+)</text>
        <dbReference type="Rhea" id="RHEA:31575"/>
        <dbReference type="ChEBI" id="CHEBI:15377"/>
        <dbReference type="ChEBI" id="CHEBI:15378"/>
        <dbReference type="ChEBI" id="CHEBI:33019"/>
        <dbReference type="ChEBI" id="CHEBI:63224"/>
        <dbReference type="ChEBI" id="CHEBI:77896"/>
        <dbReference type="EC" id="3.6.1.55"/>
    </reaction>
</comment>
<dbReference type="InterPro" id="IPR020084">
    <property type="entry name" value="NUDIX_hydrolase_CS"/>
</dbReference>
<dbReference type="Proteomes" id="UP000219020">
    <property type="component" value="Unassembled WGS sequence"/>
</dbReference>
<comment type="caution">
    <text evidence="21">The sequence shown here is derived from an EMBL/GenBank/DDBJ whole genome shotgun (WGS) entry which is preliminary data.</text>
</comment>
<comment type="similarity">
    <text evidence="2 19">Belongs to the Nudix hydrolase family.</text>
</comment>
<evidence type="ECO:0000256" key="19">
    <source>
        <dbReference type="RuleBase" id="RU003476"/>
    </source>
</evidence>
<evidence type="ECO:0000313" key="21">
    <source>
        <dbReference type="EMBL" id="PCS23379.1"/>
    </source>
</evidence>
<comment type="cofactor">
    <cofactor evidence="1 18">
        <name>Mg(2+)</name>
        <dbReference type="ChEBI" id="CHEBI:18420"/>
    </cofactor>
</comment>
<sequence length="141" mass="15680">MAEKSKSCVHIAVGIIVNTECSMIFITQRSGKAPNGNLWEFAGGKVEVNETVEQAVYRELKEEVGINVKMAEPFISLIKNCSDKILAVDFFLITSFEGEPFGNEGQIGYWVPVSKLSEFKFPEANKPVLDKLVARFCESLN</sequence>
<feature type="binding site" evidence="17">
    <location>
        <position position="29"/>
    </location>
    <ligand>
        <name>8-oxo-dGTP</name>
        <dbReference type="ChEBI" id="CHEBI:77896"/>
    </ligand>
</feature>
<evidence type="ECO:0000256" key="17">
    <source>
        <dbReference type="PIRSR" id="PIRSR603561-1"/>
    </source>
</evidence>
<keyword evidence="22" id="KW-1185">Reference proteome</keyword>
<evidence type="ECO:0000259" key="20">
    <source>
        <dbReference type="PROSITE" id="PS51462"/>
    </source>
</evidence>
<evidence type="ECO:0000256" key="1">
    <source>
        <dbReference type="ARBA" id="ARBA00001946"/>
    </source>
</evidence>
<gene>
    <name evidence="21" type="ORF">BTN49_0976</name>
</gene>
<keyword evidence="3" id="KW-0515">Mutator protein</keyword>
<keyword evidence="7 19" id="KW-0378">Hydrolase</keyword>
<reference evidence="22" key="1">
    <citation type="submission" date="2017-04" db="EMBL/GenBank/DDBJ databases">
        <title>Genome evolution of the luminous symbionts of deep sea anglerfish.</title>
        <authorList>
            <person name="Hendry T.A."/>
        </authorList>
    </citation>
    <scope>NUCLEOTIDE SEQUENCE [LARGE SCALE GENOMIC DNA]</scope>
</reference>
<dbReference type="PRINTS" id="PR00502">
    <property type="entry name" value="NUDIXFAMILY"/>
</dbReference>
<dbReference type="EC" id="3.6.1.55" evidence="12"/>
<keyword evidence="4" id="KW-0235">DNA replication</keyword>
<feature type="binding site" evidence="17">
    <location>
        <position position="125"/>
    </location>
    <ligand>
        <name>8-oxo-dGTP</name>
        <dbReference type="ChEBI" id="CHEBI:77896"/>
    </ligand>
</feature>
<evidence type="ECO:0000256" key="16">
    <source>
        <dbReference type="ARBA" id="ARBA00042798"/>
    </source>
</evidence>
<dbReference type="PANTHER" id="PTHR47707">
    <property type="entry name" value="8-OXO-DGTP DIPHOSPHATASE"/>
    <property type="match status" value="1"/>
</dbReference>
<evidence type="ECO:0000256" key="10">
    <source>
        <dbReference type="ARBA" id="ARBA00035861"/>
    </source>
</evidence>
<dbReference type="PROSITE" id="PS51462">
    <property type="entry name" value="NUDIX"/>
    <property type="match status" value="1"/>
</dbReference>
<feature type="binding site" evidence="17">
    <location>
        <begin position="40"/>
        <end position="43"/>
    </location>
    <ligand>
        <name>8-oxo-dGTP</name>
        <dbReference type="ChEBI" id="CHEBI:77896"/>
    </ligand>
</feature>
<dbReference type="PROSITE" id="PS00893">
    <property type="entry name" value="NUDIX_BOX"/>
    <property type="match status" value="1"/>
</dbReference>
<dbReference type="InterPro" id="IPR047127">
    <property type="entry name" value="MutT-like"/>
</dbReference>
<dbReference type="Gene3D" id="3.90.79.10">
    <property type="entry name" value="Nucleoside Triphosphate Pyrophosphohydrolase"/>
    <property type="match status" value="1"/>
</dbReference>
<accession>A0A2A5T5B7</accession>